<dbReference type="SUPFAM" id="SSF53756">
    <property type="entry name" value="UDP-Glycosyltransferase/glycogen phosphorylase"/>
    <property type="match status" value="1"/>
</dbReference>
<dbReference type="Proteomes" id="UP000613840">
    <property type="component" value="Unassembled WGS sequence"/>
</dbReference>
<sequence length="418" mass="43761">MNAPTDAVQVGDGLRVAVVCDYSLGYLGGAQTALLQEAAALAATGATVLLLSPSPEEVWERVRPAAAIQHVRIRSGFTLPALGLPIVVNSRRSRTRIARLLADRRIQVVHLQSEFGLATAAAAAASEAGLPVVHTVHTFFWQAPPRGQRLLAPAVRRFHQLITGMPPTTADLADRPADNALRNMTLTIARRADLVLSGSAHQAERLRRAGLDNVAVLPNTVSRVPAATVLTSVDGPLKIIWIGRCVPEKRILVFVRAVVAAIDQLGPGAIEATVVGAGPQLEDAIAIAAGRPGISFLGRQNHDHVAELLTASQLAVLTSYGFDNQPMTVVEAVMALRGVLYCDPALQEGLDGPGILAPSDEAGLAATLVGLAADPAPVIAASRAAATVRQAFSPEHHAAELITAYRKLIPPAGGQGIR</sequence>
<reference evidence="4" key="1">
    <citation type="journal article" date="2014" name="Int. J. Syst. Evol. Microbiol.">
        <title>Complete genome sequence of Corynebacterium casei LMG S-19264T (=DSM 44701T), isolated from a smear-ripened cheese.</title>
        <authorList>
            <consortium name="US DOE Joint Genome Institute (JGI-PGF)"/>
            <person name="Walter F."/>
            <person name="Albersmeier A."/>
            <person name="Kalinowski J."/>
            <person name="Ruckert C."/>
        </authorList>
    </citation>
    <scope>NUCLEOTIDE SEQUENCE</scope>
    <source>
        <strain evidence="4">CGMCC 4.7306</strain>
    </source>
</reference>
<dbReference type="PANTHER" id="PTHR45947:SF13">
    <property type="entry name" value="TRANSFERASE"/>
    <property type="match status" value="1"/>
</dbReference>
<dbReference type="PANTHER" id="PTHR45947">
    <property type="entry name" value="SULFOQUINOVOSYL TRANSFERASE SQD2"/>
    <property type="match status" value="1"/>
</dbReference>
<organism evidence="4 5">
    <name type="scientific">Microlunatus endophyticus</name>
    <dbReference type="NCBI Taxonomy" id="1716077"/>
    <lineage>
        <taxon>Bacteria</taxon>
        <taxon>Bacillati</taxon>
        <taxon>Actinomycetota</taxon>
        <taxon>Actinomycetes</taxon>
        <taxon>Propionibacteriales</taxon>
        <taxon>Propionibacteriaceae</taxon>
        <taxon>Microlunatus</taxon>
    </lineage>
</organism>
<dbReference type="RefSeq" id="WP_188895183.1">
    <property type="nucleotide sequence ID" value="NZ_BMMZ01000004.1"/>
</dbReference>
<dbReference type="Gene3D" id="3.40.50.2000">
    <property type="entry name" value="Glycogen Phosphorylase B"/>
    <property type="match status" value="2"/>
</dbReference>
<keyword evidence="2" id="KW-0808">Transferase</keyword>
<dbReference type="Pfam" id="PF13692">
    <property type="entry name" value="Glyco_trans_1_4"/>
    <property type="match status" value="1"/>
</dbReference>
<evidence type="ECO:0000259" key="3">
    <source>
        <dbReference type="Pfam" id="PF13439"/>
    </source>
</evidence>
<name>A0A917S8Q6_9ACTN</name>
<proteinExistence type="predicted"/>
<gene>
    <name evidence="4" type="ORF">GCM10011575_20760</name>
</gene>
<dbReference type="GO" id="GO:0016757">
    <property type="term" value="F:glycosyltransferase activity"/>
    <property type="evidence" value="ECO:0007669"/>
    <property type="project" value="UniProtKB-KW"/>
</dbReference>
<keyword evidence="1" id="KW-0328">Glycosyltransferase</keyword>
<evidence type="ECO:0000313" key="4">
    <source>
        <dbReference type="EMBL" id="GGL62089.1"/>
    </source>
</evidence>
<dbReference type="EMBL" id="BMMZ01000004">
    <property type="protein sequence ID" value="GGL62089.1"/>
    <property type="molecule type" value="Genomic_DNA"/>
</dbReference>
<dbReference type="InterPro" id="IPR050194">
    <property type="entry name" value="Glycosyltransferase_grp1"/>
</dbReference>
<reference evidence="4" key="2">
    <citation type="submission" date="2020-09" db="EMBL/GenBank/DDBJ databases">
        <authorList>
            <person name="Sun Q."/>
            <person name="Zhou Y."/>
        </authorList>
    </citation>
    <scope>NUCLEOTIDE SEQUENCE</scope>
    <source>
        <strain evidence="4">CGMCC 4.7306</strain>
    </source>
</reference>
<accession>A0A917S8Q6</accession>
<dbReference type="GO" id="GO:1901137">
    <property type="term" value="P:carbohydrate derivative biosynthetic process"/>
    <property type="evidence" value="ECO:0007669"/>
    <property type="project" value="UniProtKB-ARBA"/>
</dbReference>
<comment type="caution">
    <text evidence="4">The sequence shown here is derived from an EMBL/GenBank/DDBJ whole genome shotgun (WGS) entry which is preliminary data.</text>
</comment>
<dbReference type="CDD" id="cd03801">
    <property type="entry name" value="GT4_PimA-like"/>
    <property type="match status" value="1"/>
</dbReference>
<dbReference type="AlphaFoldDB" id="A0A917S8Q6"/>
<protein>
    <recommendedName>
        <fullName evidence="3">Glycosyltransferase subfamily 4-like N-terminal domain-containing protein</fullName>
    </recommendedName>
</protein>
<dbReference type="InterPro" id="IPR028098">
    <property type="entry name" value="Glyco_trans_4-like_N"/>
</dbReference>
<evidence type="ECO:0000313" key="5">
    <source>
        <dbReference type="Proteomes" id="UP000613840"/>
    </source>
</evidence>
<dbReference type="Pfam" id="PF13439">
    <property type="entry name" value="Glyco_transf_4"/>
    <property type="match status" value="1"/>
</dbReference>
<evidence type="ECO:0000256" key="2">
    <source>
        <dbReference type="ARBA" id="ARBA00022679"/>
    </source>
</evidence>
<keyword evidence="5" id="KW-1185">Reference proteome</keyword>
<feature type="domain" description="Glycosyltransferase subfamily 4-like N-terminal" evidence="3">
    <location>
        <begin position="28"/>
        <end position="221"/>
    </location>
</feature>
<evidence type="ECO:0000256" key="1">
    <source>
        <dbReference type="ARBA" id="ARBA00022676"/>
    </source>
</evidence>